<dbReference type="KEGG" id="ctak:4412677_00597"/>
<proteinExistence type="predicted"/>
<evidence type="ECO:0000313" key="2">
    <source>
        <dbReference type="Proteomes" id="UP000215196"/>
    </source>
</evidence>
<name>A0A239WRU9_9FLAO</name>
<dbReference type="EMBL" id="LT906465">
    <property type="protein sequence ID" value="SNV36916.1"/>
    <property type="molecule type" value="Genomic_DNA"/>
</dbReference>
<keyword evidence="2" id="KW-1185">Reference proteome</keyword>
<evidence type="ECO:0000313" key="1">
    <source>
        <dbReference type="EMBL" id="SNV36916.1"/>
    </source>
</evidence>
<accession>A0A239WRU9</accession>
<organism evidence="1 2">
    <name type="scientific">Chryseobacterium taklimakanense</name>
    <dbReference type="NCBI Taxonomy" id="536441"/>
    <lineage>
        <taxon>Bacteria</taxon>
        <taxon>Pseudomonadati</taxon>
        <taxon>Bacteroidota</taxon>
        <taxon>Flavobacteriia</taxon>
        <taxon>Flavobacteriales</taxon>
        <taxon>Weeksellaceae</taxon>
        <taxon>Chryseobacterium group</taxon>
        <taxon>Chryseobacterium</taxon>
    </lineage>
</organism>
<gene>
    <name evidence="1" type="ORF">SAMEA4412677_00597</name>
</gene>
<sequence>MNRKTGANTGFASGGVTCNLRALCFYLSSVLVDSFVLRNPPERKARKRYAIFYENRY</sequence>
<dbReference type="Proteomes" id="UP000215196">
    <property type="component" value="Chromosome 1"/>
</dbReference>
<reference evidence="1 2" key="1">
    <citation type="submission" date="2017-06" db="EMBL/GenBank/DDBJ databases">
        <authorList>
            <consortium name="Pathogen Informatics"/>
        </authorList>
    </citation>
    <scope>NUCLEOTIDE SEQUENCE [LARGE SCALE GENOMIC DNA]</scope>
    <source>
        <strain evidence="1 2">NCTC13490</strain>
    </source>
</reference>
<dbReference type="AlphaFoldDB" id="A0A239WRU9"/>
<protein>
    <submittedName>
        <fullName evidence="1">Uncharacterized protein</fullName>
    </submittedName>
</protein>